<evidence type="ECO:0000256" key="7">
    <source>
        <dbReference type="RuleBase" id="RU003870"/>
    </source>
</evidence>
<dbReference type="AlphaFoldDB" id="A0A271J032"/>
<dbReference type="InterPro" id="IPR036789">
    <property type="entry name" value="Ribosomal_uL6-like_a/b-dom_sf"/>
</dbReference>
<comment type="similarity">
    <text evidence="5 6">Belongs to the universal ribosomal protein uL6 family.</text>
</comment>
<keyword evidence="2 5" id="KW-0694">RNA-binding</keyword>
<proteinExistence type="inferred from homology"/>
<gene>
    <name evidence="5" type="primary">rplF</name>
    <name evidence="9" type="ORF">BSZ37_10670</name>
</gene>
<comment type="function">
    <text evidence="5 7">This protein binds to the 23S rRNA, and is important in its secondary structure. It is located near the subunit interface in the base of the L7/L12 stalk, and near the tRNA binding site of the peptidyltransferase center.</text>
</comment>
<keyword evidence="1 5" id="KW-0699">rRNA-binding</keyword>
<feature type="domain" description="Large ribosomal subunit protein uL6 alpha-beta" evidence="8">
    <location>
        <begin position="91"/>
        <end position="173"/>
    </location>
</feature>
<dbReference type="NCBIfam" id="TIGR03654">
    <property type="entry name" value="L6_bact"/>
    <property type="match status" value="1"/>
</dbReference>
<keyword evidence="4 5" id="KW-0687">Ribonucleoprotein</keyword>
<dbReference type="InterPro" id="IPR002358">
    <property type="entry name" value="Ribosomal_uL6_CS"/>
</dbReference>
<dbReference type="GO" id="GO:0003735">
    <property type="term" value="F:structural constituent of ribosome"/>
    <property type="evidence" value="ECO:0007669"/>
    <property type="project" value="UniProtKB-UniRule"/>
</dbReference>
<accession>A0A271J032</accession>
<organism evidence="9 10">
    <name type="scientific">Rubrivirga marina</name>
    <dbReference type="NCBI Taxonomy" id="1196024"/>
    <lineage>
        <taxon>Bacteria</taxon>
        <taxon>Pseudomonadati</taxon>
        <taxon>Rhodothermota</taxon>
        <taxon>Rhodothermia</taxon>
        <taxon>Rhodothermales</taxon>
        <taxon>Rubricoccaceae</taxon>
        <taxon>Rubrivirga</taxon>
    </lineage>
</organism>
<comment type="subunit">
    <text evidence="5">Part of the 50S ribosomal subunit.</text>
</comment>
<dbReference type="Gene3D" id="3.90.930.12">
    <property type="entry name" value="Ribosomal protein L6, alpha-beta domain"/>
    <property type="match status" value="2"/>
</dbReference>
<evidence type="ECO:0000313" key="10">
    <source>
        <dbReference type="Proteomes" id="UP000216339"/>
    </source>
</evidence>
<evidence type="ECO:0000259" key="8">
    <source>
        <dbReference type="Pfam" id="PF00347"/>
    </source>
</evidence>
<keyword evidence="10" id="KW-1185">Reference proteome</keyword>
<dbReference type="Proteomes" id="UP000216339">
    <property type="component" value="Unassembled WGS sequence"/>
</dbReference>
<dbReference type="InterPro" id="IPR019906">
    <property type="entry name" value="Ribosomal_uL6_bac-type"/>
</dbReference>
<dbReference type="GO" id="GO:0002181">
    <property type="term" value="P:cytoplasmic translation"/>
    <property type="evidence" value="ECO:0007669"/>
    <property type="project" value="TreeGrafter"/>
</dbReference>
<comment type="caution">
    <text evidence="9">The sequence shown here is derived from an EMBL/GenBank/DDBJ whole genome shotgun (WGS) entry which is preliminary data.</text>
</comment>
<sequence length="188" mass="20335">MSRIGNLPIPVVDGVTVDVADNNHVTVKGPKGQLGLDVDPDIIVEQKDGELIVSRPTEQKRHKALHGLTRSLLGNMVQGVTEGYSKDLEVIGVGFRAEAKKMAGLDVLELALGFSHPIYFVPPDGIEIEAETVRGQNPKVKVSGIDKQLVGQVAAKIRALRPPEPYKGKGVRYADEFVRRKAGKTAAR</sequence>
<dbReference type="InterPro" id="IPR020040">
    <property type="entry name" value="Ribosomal_uL6_a/b-dom"/>
</dbReference>
<evidence type="ECO:0000256" key="1">
    <source>
        <dbReference type="ARBA" id="ARBA00022730"/>
    </source>
</evidence>
<evidence type="ECO:0000256" key="4">
    <source>
        <dbReference type="ARBA" id="ARBA00023274"/>
    </source>
</evidence>
<dbReference type="EMBL" id="MQWD01000001">
    <property type="protein sequence ID" value="PAP76861.1"/>
    <property type="molecule type" value="Genomic_DNA"/>
</dbReference>
<name>A0A271J032_9BACT</name>
<evidence type="ECO:0000256" key="5">
    <source>
        <dbReference type="HAMAP-Rule" id="MF_01365"/>
    </source>
</evidence>
<feature type="domain" description="Large ribosomal subunit protein uL6 alpha-beta" evidence="8">
    <location>
        <begin position="13"/>
        <end position="83"/>
    </location>
</feature>
<dbReference type="PANTHER" id="PTHR11655:SF14">
    <property type="entry name" value="LARGE RIBOSOMAL SUBUNIT PROTEIN UL6M"/>
    <property type="match status" value="1"/>
</dbReference>
<dbReference type="PIRSF" id="PIRSF002162">
    <property type="entry name" value="Ribosomal_L6"/>
    <property type="match status" value="1"/>
</dbReference>
<dbReference type="GO" id="GO:0019843">
    <property type="term" value="F:rRNA binding"/>
    <property type="evidence" value="ECO:0007669"/>
    <property type="project" value="UniProtKB-UniRule"/>
</dbReference>
<dbReference type="InterPro" id="IPR000702">
    <property type="entry name" value="Ribosomal_uL6-like"/>
</dbReference>
<protein>
    <recommendedName>
        <fullName evidence="5">Large ribosomal subunit protein uL6</fullName>
    </recommendedName>
</protein>
<dbReference type="GO" id="GO:0022625">
    <property type="term" value="C:cytosolic large ribosomal subunit"/>
    <property type="evidence" value="ECO:0007669"/>
    <property type="project" value="UniProtKB-UniRule"/>
</dbReference>
<dbReference type="RefSeq" id="WP_095510529.1">
    <property type="nucleotide sequence ID" value="NZ_MQWD01000001.1"/>
</dbReference>
<dbReference type="Pfam" id="PF00347">
    <property type="entry name" value="Ribosomal_L6"/>
    <property type="match status" value="2"/>
</dbReference>
<evidence type="ECO:0000256" key="3">
    <source>
        <dbReference type="ARBA" id="ARBA00022980"/>
    </source>
</evidence>
<evidence type="ECO:0000313" key="9">
    <source>
        <dbReference type="EMBL" id="PAP76861.1"/>
    </source>
</evidence>
<dbReference type="SUPFAM" id="SSF56053">
    <property type="entry name" value="Ribosomal protein L6"/>
    <property type="match status" value="2"/>
</dbReference>
<dbReference type="PANTHER" id="PTHR11655">
    <property type="entry name" value="60S/50S RIBOSOMAL PROTEIN L6/L9"/>
    <property type="match status" value="1"/>
</dbReference>
<dbReference type="FunFam" id="3.90.930.12:FF:000002">
    <property type="entry name" value="50S ribosomal protein L6"/>
    <property type="match status" value="1"/>
</dbReference>
<dbReference type="PROSITE" id="PS00525">
    <property type="entry name" value="RIBOSOMAL_L6_1"/>
    <property type="match status" value="1"/>
</dbReference>
<dbReference type="PRINTS" id="PR00059">
    <property type="entry name" value="RIBOSOMALL6"/>
</dbReference>
<keyword evidence="3 5" id="KW-0689">Ribosomal protein</keyword>
<evidence type="ECO:0000256" key="6">
    <source>
        <dbReference type="RuleBase" id="RU003869"/>
    </source>
</evidence>
<dbReference type="OrthoDB" id="9805007at2"/>
<evidence type="ECO:0000256" key="2">
    <source>
        <dbReference type="ARBA" id="ARBA00022884"/>
    </source>
</evidence>
<dbReference type="HAMAP" id="MF_01365_B">
    <property type="entry name" value="Ribosomal_uL6_B"/>
    <property type="match status" value="1"/>
</dbReference>
<reference evidence="9 10" key="1">
    <citation type="submission" date="2016-11" db="EMBL/GenBank/DDBJ databases">
        <title>Study of marine rhodopsin-containing bacteria.</title>
        <authorList>
            <person name="Yoshizawa S."/>
            <person name="Kumagai Y."/>
            <person name="Kogure K."/>
        </authorList>
    </citation>
    <scope>NUCLEOTIDE SEQUENCE [LARGE SCALE GENOMIC DNA]</scope>
    <source>
        <strain evidence="9 10">SAORIC-28</strain>
    </source>
</reference>